<dbReference type="GO" id="GO:0005737">
    <property type="term" value="C:cytoplasm"/>
    <property type="evidence" value="ECO:0007669"/>
    <property type="project" value="TreeGrafter"/>
</dbReference>
<evidence type="ECO:0000259" key="3">
    <source>
        <dbReference type="Pfam" id="PF13660"/>
    </source>
</evidence>
<dbReference type="HOGENOM" id="CLU_032279_1_1_6"/>
<protein>
    <recommendedName>
        <fullName evidence="6">Hydroxypyruvate reductase</fullName>
    </recommendedName>
</protein>
<dbReference type="InterPro" id="IPR037035">
    <property type="entry name" value="GK-like_C_sf"/>
</dbReference>
<evidence type="ECO:0000313" key="5">
    <source>
        <dbReference type="Proteomes" id="UP000017640"/>
    </source>
</evidence>
<feature type="region of interest" description="Disordered" evidence="1">
    <location>
        <begin position="234"/>
        <end position="253"/>
    </location>
</feature>
<feature type="compositionally biased region" description="Basic and acidic residues" evidence="1">
    <location>
        <begin position="235"/>
        <end position="253"/>
    </location>
</feature>
<feature type="domain" description="MOFRL" evidence="2">
    <location>
        <begin position="317"/>
        <end position="422"/>
    </location>
</feature>
<dbReference type="SUPFAM" id="SSF82544">
    <property type="entry name" value="GckA/TtuD-like"/>
    <property type="match status" value="1"/>
</dbReference>
<dbReference type="InterPro" id="IPR039760">
    <property type="entry name" value="MOFRL_protein"/>
</dbReference>
<sequence>MINGPEISHPIDALRRLFDAGVAAAHPARVVAPHLPPISKDGQTRVIGAGKAAAAMAQALEKAWPPEVPAPQGLVVTRYGHGSMLESIECIEASHPLPDAAGREAAQRMVDIADGLGEGDQLLCLLSGGGSALLTLPADGLTMADQQAVSSALLRSGADIADINCVRKHLSAVKGGQLAVAAWPARVTTLMISDVAGDDPATIASGPTAADPTTFADARAILDRFGIDPPTAVRHHLESSEQETPKPGDPRLDGVENIIVARSQTSLEAMALVAREAAIQPLILGDAIEGEAREVAQVMAGIARQVVKHGQPIAPPCVLLSGGETTVTLRGSGRGGRNAEFLLALAIALDGEPGVYALAGDSDGIDGSEDNAGAIITPDTLARAGAAGIDATARLADNDGYGFFEALGDRVMTGPTRTNVNDLRAILIMPPA</sequence>
<accession>U5T3J5</accession>
<dbReference type="FunFam" id="3.40.1480.10:FF:000002">
    <property type="entry name" value="Glycerate kinase"/>
    <property type="match status" value="1"/>
</dbReference>
<dbReference type="eggNOG" id="COG2379">
    <property type="taxonomic scope" value="Bacteria"/>
</dbReference>
<dbReference type="Proteomes" id="UP000017640">
    <property type="component" value="Chromosome"/>
</dbReference>
<dbReference type="PANTHER" id="PTHR12227">
    <property type="entry name" value="GLYCERATE KINASE"/>
    <property type="match status" value="1"/>
</dbReference>
<dbReference type="Pfam" id="PF13660">
    <property type="entry name" value="DUF4147"/>
    <property type="match status" value="1"/>
</dbReference>
<evidence type="ECO:0000259" key="2">
    <source>
        <dbReference type="Pfam" id="PF05161"/>
    </source>
</evidence>
<gene>
    <name evidence="4" type="ORF">SPICUR_05225</name>
</gene>
<dbReference type="PANTHER" id="PTHR12227:SF0">
    <property type="entry name" value="GLYCERATE KINASE"/>
    <property type="match status" value="1"/>
</dbReference>
<evidence type="ECO:0000256" key="1">
    <source>
        <dbReference type="SAM" id="MobiDB-lite"/>
    </source>
</evidence>
<feature type="domain" description="MOFRL-associated" evidence="3">
    <location>
        <begin position="14"/>
        <end position="238"/>
    </location>
</feature>
<dbReference type="AlphaFoldDB" id="U5T3J5"/>
<dbReference type="Gene3D" id="3.40.50.10180">
    <property type="entry name" value="Glycerate kinase, MOFRL-like N-terminal domain"/>
    <property type="match status" value="1"/>
</dbReference>
<evidence type="ECO:0000313" key="4">
    <source>
        <dbReference type="EMBL" id="AGY92020.1"/>
    </source>
</evidence>
<organism evidence="4 5">
    <name type="scientific">Spiribacter curvatus</name>
    <dbReference type="NCBI Taxonomy" id="1335757"/>
    <lineage>
        <taxon>Bacteria</taxon>
        <taxon>Pseudomonadati</taxon>
        <taxon>Pseudomonadota</taxon>
        <taxon>Gammaproteobacteria</taxon>
        <taxon>Chromatiales</taxon>
        <taxon>Ectothiorhodospiraceae</taxon>
        <taxon>Spiribacter</taxon>
    </lineage>
</organism>
<dbReference type="Pfam" id="PF05161">
    <property type="entry name" value="MOFRL"/>
    <property type="match status" value="1"/>
</dbReference>
<dbReference type="InterPro" id="IPR007835">
    <property type="entry name" value="MOFRL"/>
</dbReference>
<dbReference type="RefSeq" id="WP_023366763.1">
    <property type="nucleotide sequence ID" value="NC_022664.1"/>
</dbReference>
<dbReference type="InterPro" id="IPR025286">
    <property type="entry name" value="MOFRL_assoc_dom"/>
</dbReference>
<name>U5T3J5_9GAMM</name>
<dbReference type="EMBL" id="CP005990">
    <property type="protein sequence ID" value="AGY92020.1"/>
    <property type="molecule type" value="Genomic_DNA"/>
</dbReference>
<keyword evidence="5" id="KW-1185">Reference proteome</keyword>
<dbReference type="InterPro" id="IPR038614">
    <property type="entry name" value="GK_N_sf"/>
</dbReference>
<dbReference type="KEGG" id="spiu:SPICUR_05225"/>
<dbReference type="PATRIC" id="fig|1335757.3.peg.1018"/>
<dbReference type="Gene3D" id="3.40.1480.10">
    <property type="entry name" value="MOFRL domain"/>
    <property type="match status" value="1"/>
</dbReference>
<reference evidence="4 5" key="1">
    <citation type="journal article" date="2013" name="BMC Genomics">
        <title>Genomes of "Spiribacter", a streamlined, successful halophilic bacterium.</title>
        <authorList>
            <person name="Lopez-Perez M."/>
            <person name="Ghai R."/>
            <person name="Leon M.J."/>
            <person name="Rodriguez-Olmos A."/>
            <person name="Copa-Patino J.L."/>
            <person name="Soliveri J."/>
            <person name="Sanchez-Porro C."/>
            <person name="Ventosa A."/>
            <person name="Rodriguez-Valera F."/>
        </authorList>
    </citation>
    <scope>NUCLEOTIDE SEQUENCE [LARGE SCALE GENOMIC DNA]</scope>
    <source>
        <strain evidence="4 5">UAH-SP71</strain>
    </source>
</reference>
<dbReference type="GO" id="GO:0008887">
    <property type="term" value="F:glycerate kinase activity"/>
    <property type="evidence" value="ECO:0007669"/>
    <property type="project" value="InterPro"/>
</dbReference>
<evidence type="ECO:0008006" key="6">
    <source>
        <dbReference type="Google" id="ProtNLM"/>
    </source>
</evidence>
<proteinExistence type="predicted"/>
<dbReference type="STRING" id="1335757.SPICUR_05225"/>
<dbReference type="OrthoDB" id="9766552at2"/>